<comment type="subcellular location">
    <subcellularLocation>
        <location evidence="1">Membrane</location>
        <topology evidence="1">Multi-pass membrane protein</topology>
    </subcellularLocation>
</comment>
<evidence type="ECO:0000259" key="7">
    <source>
        <dbReference type="Pfam" id="PF00520"/>
    </source>
</evidence>
<dbReference type="SUPFAM" id="SSF81324">
    <property type="entry name" value="Voltage-gated potassium channels"/>
    <property type="match status" value="1"/>
</dbReference>
<keyword evidence="2 6" id="KW-0812">Transmembrane</keyword>
<accession>A0A5A8D4G6</accession>
<dbReference type="PANTHER" id="PTHR10037">
    <property type="entry name" value="VOLTAGE-GATED CATION CHANNEL CALCIUM AND SODIUM"/>
    <property type="match status" value="1"/>
</dbReference>
<dbReference type="InterPro" id="IPR027359">
    <property type="entry name" value="Volt_channel_dom_sf"/>
</dbReference>
<evidence type="ECO:0000256" key="6">
    <source>
        <dbReference type="SAM" id="Phobius"/>
    </source>
</evidence>
<evidence type="ECO:0000256" key="5">
    <source>
        <dbReference type="SAM" id="MobiDB-lite"/>
    </source>
</evidence>
<dbReference type="GO" id="GO:0001518">
    <property type="term" value="C:voltage-gated sodium channel complex"/>
    <property type="evidence" value="ECO:0007669"/>
    <property type="project" value="TreeGrafter"/>
</dbReference>
<feature type="transmembrane region" description="Helical" evidence="6">
    <location>
        <begin position="68"/>
        <end position="86"/>
    </location>
</feature>
<evidence type="ECO:0000313" key="8">
    <source>
        <dbReference type="EMBL" id="KAA0160088.1"/>
    </source>
</evidence>
<protein>
    <recommendedName>
        <fullName evidence="7">Ion transport domain-containing protein</fullName>
    </recommendedName>
</protein>
<feature type="domain" description="Ion transport" evidence="7">
    <location>
        <begin position="67"/>
        <end position="303"/>
    </location>
</feature>
<organism evidence="8 9">
    <name type="scientific">Cafeteria roenbergensis</name>
    <name type="common">Marine flagellate</name>
    <dbReference type="NCBI Taxonomy" id="33653"/>
    <lineage>
        <taxon>Eukaryota</taxon>
        <taxon>Sar</taxon>
        <taxon>Stramenopiles</taxon>
        <taxon>Bigyra</taxon>
        <taxon>Opalozoa</taxon>
        <taxon>Bicosoecida</taxon>
        <taxon>Cafeteriaceae</taxon>
        <taxon>Cafeteria</taxon>
    </lineage>
</organism>
<evidence type="ECO:0000256" key="1">
    <source>
        <dbReference type="ARBA" id="ARBA00004141"/>
    </source>
</evidence>
<dbReference type="InterPro" id="IPR005821">
    <property type="entry name" value="Ion_trans_dom"/>
</dbReference>
<feature type="region of interest" description="Disordered" evidence="5">
    <location>
        <begin position="1"/>
        <end position="39"/>
    </location>
</feature>
<dbReference type="Gene3D" id="1.20.120.350">
    <property type="entry name" value="Voltage-gated potassium channels. Chain C"/>
    <property type="match status" value="1"/>
</dbReference>
<dbReference type="Gene3D" id="1.10.287.70">
    <property type="match status" value="1"/>
</dbReference>
<dbReference type="InterPro" id="IPR043203">
    <property type="entry name" value="VGCC_Ca_Na"/>
</dbReference>
<gene>
    <name evidence="8" type="ORF">FNF31_04554</name>
</gene>
<comment type="caution">
    <text evidence="8">The sequence shown here is derived from an EMBL/GenBank/DDBJ whole genome shotgun (WGS) entry which is preliminary data.</text>
</comment>
<dbReference type="GO" id="GO:0086010">
    <property type="term" value="P:membrane depolarization during action potential"/>
    <property type="evidence" value="ECO:0007669"/>
    <property type="project" value="TreeGrafter"/>
</dbReference>
<feature type="region of interest" description="Disordered" evidence="5">
    <location>
        <begin position="353"/>
        <end position="410"/>
    </location>
</feature>
<evidence type="ECO:0000256" key="3">
    <source>
        <dbReference type="ARBA" id="ARBA00022989"/>
    </source>
</evidence>
<feature type="transmembrane region" description="Helical" evidence="6">
    <location>
        <begin position="138"/>
        <end position="160"/>
    </location>
</feature>
<dbReference type="Pfam" id="PF00520">
    <property type="entry name" value="Ion_trans"/>
    <property type="match status" value="1"/>
</dbReference>
<feature type="transmembrane region" description="Helical" evidence="6">
    <location>
        <begin position="272"/>
        <end position="294"/>
    </location>
</feature>
<feature type="compositionally biased region" description="Basic residues" evidence="5">
    <location>
        <begin position="20"/>
        <end position="39"/>
    </location>
</feature>
<dbReference type="Proteomes" id="UP000325113">
    <property type="component" value="Unassembled WGS sequence"/>
</dbReference>
<sequence>MPVVGRAAAAASSIETSHANRYRKSRDQHQRRKASRTRRRPPEFLGCFRSKAANRLVYWCRDIRDSSLFQIFIILVIFGAGLLVGIQTYPLSGVFAELVGVLDDMVLWIFVLELVVKLAAEGRYPWRFFKDPWNCFDFLIVALGFMPFTGGQAVTVLRLVRLLRVLKLVRALPKLRVLVIGLLKSLSSIVYIGMLLILLFYLYAVVGVSVFGTADPLFMGNLHTAFITLFRASTLEDWTDLLYTHQFGCDVFGYDGVMDACIAPQAFGVVAVVYWITFIILSSMIILNLFIGVITSSMQDAKNDISDEAVDEVADEDEDDDEDNVIETKLMDLSELMALITDEVEAFAQLEKQRRSAAMPPPPSRPLGPHDGHAPGAEQPVSAPASGAFRTMAVRAAKSASPDGKQVPLQ</sequence>
<evidence type="ECO:0000313" key="9">
    <source>
        <dbReference type="Proteomes" id="UP000325113"/>
    </source>
</evidence>
<feature type="transmembrane region" description="Helical" evidence="6">
    <location>
        <begin position="181"/>
        <end position="203"/>
    </location>
</feature>
<keyword evidence="3 6" id="KW-1133">Transmembrane helix</keyword>
<keyword evidence="4 6" id="KW-0472">Membrane</keyword>
<dbReference type="PANTHER" id="PTHR10037:SF62">
    <property type="entry name" value="SODIUM CHANNEL PROTEIN 60E"/>
    <property type="match status" value="1"/>
</dbReference>
<evidence type="ECO:0000256" key="2">
    <source>
        <dbReference type="ARBA" id="ARBA00022692"/>
    </source>
</evidence>
<dbReference type="GO" id="GO:0005248">
    <property type="term" value="F:voltage-gated sodium channel activity"/>
    <property type="evidence" value="ECO:0007669"/>
    <property type="project" value="TreeGrafter"/>
</dbReference>
<evidence type="ECO:0000256" key="4">
    <source>
        <dbReference type="ARBA" id="ARBA00023136"/>
    </source>
</evidence>
<name>A0A5A8D4G6_CAFRO</name>
<dbReference type="EMBL" id="VLTM01000048">
    <property type="protein sequence ID" value="KAA0160088.1"/>
    <property type="molecule type" value="Genomic_DNA"/>
</dbReference>
<proteinExistence type="predicted"/>
<dbReference type="AlphaFoldDB" id="A0A5A8D4G6"/>
<reference evidence="8 9" key="1">
    <citation type="submission" date="2019-07" db="EMBL/GenBank/DDBJ databases">
        <title>Genomes of Cafeteria roenbergensis.</title>
        <authorList>
            <person name="Fischer M.G."/>
            <person name="Hackl T."/>
            <person name="Roman M."/>
        </authorList>
    </citation>
    <scope>NUCLEOTIDE SEQUENCE [LARGE SCALE GENOMIC DNA]</scope>
    <source>
        <strain evidence="8 9">Cflag</strain>
    </source>
</reference>